<evidence type="ECO:0000256" key="2">
    <source>
        <dbReference type="SAM" id="SignalP"/>
    </source>
</evidence>
<reference evidence="3 4" key="1">
    <citation type="submission" date="2019-03" db="EMBL/GenBank/DDBJ databases">
        <title>Lake Tanganyika Metagenome-Assembled Genomes (MAGs).</title>
        <authorList>
            <person name="Tran P."/>
        </authorList>
    </citation>
    <scope>NUCLEOTIDE SEQUENCE [LARGE SCALE GENOMIC DNA]</scope>
    <source>
        <strain evidence="3">K_DeepCast_65m_m2_236</strain>
    </source>
</reference>
<accession>A0A938BHU3</accession>
<feature type="chain" id="PRO_5037267044" description="DUF2092 domain-containing protein" evidence="2">
    <location>
        <begin position="19"/>
        <end position="341"/>
    </location>
</feature>
<dbReference type="EMBL" id="VGJX01000041">
    <property type="protein sequence ID" value="MBM3273752.1"/>
    <property type="molecule type" value="Genomic_DNA"/>
</dbReference>
<evidence type="ECO:0000313" key="4">
    <source>
        <dbReference type="Proteomes" id="UP000703893"/>
    </source>
</evidence>
<evidence type="ECO:0008006" key="5">
    <source>
        <dbReference type="Google" id="ProtNLM"/>
    </source>
</evidence>
<evidence type="ECO:0000256" key="1">
    <source>
        <dbReference type="SAM" id="MobiDB-lite"/>
    </source>
</evidence>
<name>A0A938BHU3_9BACT</name>
<gene>
    <name evidence="3" type="ORF">FJZ00_01265</name>
</gene>
<feature type="compositionally biased region" description="Low complexity" evidence="1">
    <location>
        <begin position="304"/>
        <end position="319"/>
    </location>
</feature>
<dbReference type="AlphaFoldDB" id="A0A938BHU3"/>
<feature type="region of interest" description="Disordered" evidence="1">
    <location>
        <begin position="304"/>
        <end position="341"/>
    </location>
</feature>
<protein>
    <recommendedName>
        <fullName evidence="5">DUF2092 domain-containing protein</fullName>
    </recommendedName>
</protein>
<keyword evidence="2" id="KW-0732">Signal</keyword>
<proteinExistence type="predicted"/>
<dbReference type="PROSITE" id="PS51257">
    <property type="entry name" value="PROKAR_LIPOPROTEIN"/>
    <property type="match status" value="1"/>
</dbReference>
<organism evidence="3 4">
    <name type="scientific">Candidatus Tanganyikabacteria bacterium</name>
    <dbReference type="NCBI Taxonomy" id="2961651"/>
    <lineage>
        <taxon>Bacteria</taxon>
        <taxon>Bacillati</taxon>
        <taxon>Candidatus Sericytochromatia</taxon>
        <taxon>Candidatus Tanganyikabacteria</taxon>
    </lineage>
</organism>
<comment type="caution">
    <text evidence="3">The sequence shown here is derived from an EMBL/GenBank/DDBJ whole genome shotgun (WGS) entry which is preliminary data.</text>
</comment>
<sequence>MRNWNGLAAACVSLGVLAGCANLQNLLTPQNIATVQNVLKQAGVSISYKDPNTGETKSFTKKDDVKTIKNKDGKELKQGEDYDFQSGKLVFKNLKDKQTVTIVGADGTTFKTEVEPENENQQARFIPDANGQFDEIEDNADFEKEFAAIRDRDAANRVTFKLGGSFGFKAADVKGFGFRPKGQTITLSVPRQAWAGVDGGVAMDVQALGDSKSPDDPKDRIWTIGYAKDGKILVVRFKITKTLKRVENPTPDANGFIDFSKVTLPGPQTVDAADLTVSATASYDTEQAAAQGENLKEPVFQVGPVQGGLPQVGEHTPGQFGPPPCAPGQQPTPEKPCFLQR</sequence>
<feature type="signal peptide" evidence="2">
    <location>
        <begin position="1"/>
        <end position="18"/>
    </location>
</feature>
<dbReference type="Proteomes" id="UP000703893">
    <property type="component" value="Unassembled WGS sequence"/>
</dbReference>
<evidence type="ECO:0000313" key="3">
    <source>
        <dbReference type="EMBL" id="MBM3273752.1"/>
    </source>
</evidence>